<sequence length="139" mass="15748">MTSFLEQITVPILDPTQGAILVAIFTIFWGIIVESWFVSRWTIIFNVVPYIVMLATIELAEWAGFLGMYLLLSIIVALVPEHQNLKQLFGAKGYGSLALVLTVIGSANSNLVYLLWLIISAPVYVAWWRVRIWKENNAY</sequence>
<feature type="transmembrane region" description="Helical" evidence="1">
    <location>
        <begin position="91"/>
        <end position="107"/>
    </location>
</feature>
<dbReference type="HOGENOM" id="CLU_1840651_0_0_2"/>
<dbReference type="AlphaFoldDB" id="A0A060HNL3"/>
<protein>
    <submittedName>
        <fullName evidence="2">Uncharacterized protein</fullName>
    </submittedName>
</protein>
<evidence type="ECO:0000313" key="2">
    <source>
        <dbReference type="EMBL" id="AIC16745.1"/>
    </source>
</evidence>
<keyword evidence="1" id="KW-0472">Membrane</keyword>
<accession>A0A060HNL3</accession>
<dbReference type="RefSeq" id="WP_075055447.1">
    <property type="nucleotide sequence ID" value="NZ_CP007536.1"/>
</dbReference>
<dbReference type="GeneID" id="74947721"/>
<dbReference type="STRING" id="926571.NVIE_024800"/>
<keyword evidence="3" id="KW-1185">Reference proteome</keyword>
<evidence type="ECO:0000256" key="1">
    <source>
        <dbReference type="SAM" id="Phobius"/>
    </source>
</evidence>
<feature type="transmembrane region" description="Helical" evidence="1">
    <location>
        <begin position="59"/>
        <end position="79"/>
    </location>
</feature>
<name>A0A060HNL3_9ARCH</name>
<feature type="transmembrane region" description="Helical" evidence="1">
    <location>
        <begin position="20"/>
        <end position="39"/>
    </location>
</feature>
<organism evidence="2 3">
    <name type="scientific">Nitrososphaera viennensis EN76</name>
    <dbReference type="NCBI Taxonomy" id="926571"/>
    <lineage>
        <taxon>Archaea</taxon>
        <taxon>Nitrososphaerota</taxon>
        <taxon>Nitrososphaeria</taxon>
        <taxon>Nitrososphaerales</taxon>
        <taxon>Nitrososphaeraceae</taxon>
        <taxon>Nitrososphaera</taxon>
    </lineage>
</organism>
<proteinExistence type="predicted"/>
<evidence type="ECO:0000313" key="3">
    <source>
        <dbReference type="Proteomes" id="UP000027093"/>
    </source>
</evidence>
<keyword evidence="1" id="KW-1133">Transmembrane helix</keyword>
<dbReference type="KEGG" id="nvn:NVIE_024800"/>
<keyword evidence="1" id="KW-0812">Transmembrane</keyword>
<dbReference type="EMBL" id="CP007536">
    <property type="protein sequence ID" value="AIC16745.1"/>
    <property type="molecule type" value="Genomic_DNA"/>
</dbReference>
<reference evidence="2 3" key="1">
    <citation type="journal article" date="2014" name="Int. J. Syst. Evol. Microbiol.">
        <title>Nitrososphaera viennensis gen. nov., sp. nov., an aerobic and mesophilic, ammonia-oxidizing archaeon from soil and a member of the archaeal phylum Thaumarchaeota.</title>
        <authorList>
            <person name="Stieglmeier M."/>
            <person name="Klingl A."/>
            <person name="Alves R.J."/>
            <person name="Rittmann S.K."/>
            <person name="Melcher M."/>
            <person name="Leisch N."/>
            <person name="Schleper C."/>
        </authorList>
    </citation>
    <scope>NUCLEOTIDE SEQUENCE [LARGE SCALE GENOMIC DNA]</scope>
    <source>
        <strain evidence="2">EN76</strain>
    </source>
</reference>
<gene>
    <name evidence="2" type="ORF">NVIE_024800</name>
</gene>
<dbReference type="Proteomes" id="UP000027093">
    <property type="component" value="Chromosome"/>
</dbReference>